<dbReference type="InterPro" id="IPR058532">
    <property type="entry name" value="YjbR/MT2646/Rv2570-like"/>
</dbReference>
<dbReference type="OrthoDB" id="9789813at2"/>
<dbReference type="PANTHER" id="PTHR35145:SF1">
    <property type="entry name" value="CYTOPLASMIC PROTEIN"/>
    <property type="match status" value="1"/>
</dbReference>
<comment type="caution">
    <text evidence="1">The sequence shown here is derived from an EMBL/GenBank/DDBJ whole genome shotgun (WGS) entry which is preliminary data.</text>
</comment>
<dbReference type="PANTHER" id="PTHR35145">
    <property type="entry name" value="CYTOPLASMIC PROTEIN-RELATED"/>
    <property type="match status" value="1"/>
</dbReference>
<dbReference type="RefSeq" id="WP_134167227.1">
    <property type="nucleotide sequence ID" value="NZ_SODD01000001.1"/>
</dbReference>
<sequence length="222" mass="26186">MKRVDYIFENEQVNFDTLEAYGFVQSNSRFVYTTKIVNEQFIMKVEIDMEGHVQTKLVDVDTDEPYLLHEANIEGGAFIATVRCEYEAVLIAIKDACFEQGIFHSQQAQEILHYVREMYHAELEFLWEKFSDNAILRRADSNKWFGTMMCISKQKLGLADTKKVEVIGLRAKPEELEHLIDYKRYHIGYHMNKKHWYTIILDDSVPIEEIKRRIDTSYELAL</sequence>
<dbReference type="EMBL" id="SODD01000001">
    <property type="protein sequence ID" value="TDW26311.1"/>
    <property type="molecule type" value="Genomic_DNA"/>
</dbReference>
<dbReference type="Pfam" id="PF04237">
    <property type="entry name" value="YjbR"/>
    <property type="match status" value="1"/>
</dbReference>
<evidence type="ECO:0000313" key="1">
    <source>
        <dbReference type="EMBL" id="TDW26311.1"/>
    </source>
</evidence>
<dbReference type="SUPFAM" id="SSF142906">
    <property type="entry name" value="YjbR-like"/>
    <property type="match status" value="1"/>
</dbReference>
<reference evidence="1 2" key="1">
    <citation type="submission" date="2019-03" db="EMBL/GenBank/DDBJ databases">
        <title>Genomic Encyclopedia of Type Strains, Phase IV (KMG-IV): sequencing the most valuable type-strain genomes for metagenomic binning, comparative biology and taxonomic classification.</title>
        <authorList>
            <person name="Goeker M."/>
        </authorList>
    </citation>
    <scope>NUCLEOTIDE SEQUENCE [LARGE SCALE GENOMIC DNA]</scope>
    <source>
        <strain evidence="1 2">DSM 28867</strain>
    </source>
</reference>
<dbReference type="InterPro" id="IPR038056">
    <property type="entry name" value="YjbR-like_sf"/>
</dbReference>
<name>A0A4R8A9D2_9FIRM</name>
<dbReference type="Gene3D" id="3.90.1150.30">
    <property type="match status" value="1"/>
</dbReference>
<dbReference type="Proteomes" id="UP000294743">
    <property type="component" value="Unassembled WGS sequence"/>
</dbReference>
<dbReference type="GO" id="GO:0003677">
    <property type="term" value="F:DNA binding"/>
    <property type="evidence" value="ECO:0007669"/>
    <property type="project" value="UniProtKB-KW"/>
</dbReference>
<evidence type="ECO:0000313" key="2">
    <source>
        <dbReference type="Proteomes" id="UP000294743"/>
    </source>
</evidence>
<organism evidence="1 2">
    <name type="scientific">Breznakia blatticola</name>
    <dbReference type="NCBI Taxonomy" id="1754012"/>
    <lineage>
        <taxon>Bacteria</taxon>
        <taxon>Bacillati</taxon>
        <taxon>Bacillota</taxon>
        <taxon>Erysipelotrichia</taxon>
        <taxon>Erysipelotrichales</taxon>
        <taxon>Erysipelotrichaceae</taxon>
        <taxon>Breznakia</taxon>
    </lineage>
</organism>
<keyword evidence="1" id="KW-0238">DNA-binding</keyword>
<dbReference type="AlphaFoldDB" id="A0A4R8A9D2"/>
<keyword evidence="2" id="KW-1185">Reference proteome</keyword>
<dbReference type="InterPro" id="IPR007351">
    <property type="entry name" value="YjbR"/>
</dbReference>
<proteinExistence type="predicted"/>
<accession>A0A4R8A9D2</accession>
<gene>
    <name evidence="1" type="ORF">EDD63_10125</name>
</gene>
<protein>
    <submittedName>
        <fullName evidence="1">Putative DNA-binding protein (MmcQ/YjbR family)</fullName>
    </submittedName>
</protein>